<dbReference type="Proteomes" id="UP001217089">
    <property type="component" value="Unassembled WGS sequence"/>
</dbReference>
<comment type="subcellular location">
    <subcellularLocation>
        <location evidence="1">Membrane</location>
        <topology evidence="1">Multi-pass membrane protein</topology>
    </subcellularLocation>
</comment>
<dbReference type="CDD" id="cd14969">
    <property type="entry name" value="7tmA_Opsins_type2_animals"/>
    <property type="match status" value="1"/>
</dbReference>
<evidence type="ECO:0000256" key="5">
    <source>
        <dbReference type="ARBA" id="ARBA00023136"/>
    </source>
</evidence>
<evidence type="ECO:0000256" key="10">
    <source>
        <dbReference type="RuleBase" id="RU000688"/>
    </source>
</evidence>
<feature type="transmembrane region" description="Helical" evidence="11">
    <location>
        <begin position="136"/>
        <end position="157"/>
    </location>
</feature>
<evidence type="ECO:0000256" key="1">
    <source>
        <dbReference type="ARBA" id="ARBA00004141"/>
    </source>
</evidence>
<dbReference type="InterPro" id="IPR017452">
    <property type="entry name" value="GPCR_Rhodpsn_7TM"/>
</dbReference>
<dbReference type="PRINTS" id="PR00237">
    <property type="entry name" value="GPCRRHODOPSN"/>
</dbReference>
<evidence type="ECO:0000256" key="11">
    <source>
        <dbReference type="SAM" id="Phobius"/>
    </source>
</evidence>
<evidence type="ECO:0000313" key="13">
    <source>
        <dbReference type="EMBL" id="KAJ8319407.1"/>
    </source>
</evidence>
<proteinExistence type="inferred from homology"/>
<evidence type="ECO:0000256" key="2">
    <source>
        <dbReference type="ARBA" id="ARBA00022692"/>
    </source>
</evidence>
<keyword evidence="7 10" id="KW-0675">Receptor</keyword>
<keyword evidence="2 10" id="KW-0812">Transmembrane</keyword>
<organism evidence="13 14">
    <name type="scientific">Tegillarca granosa</name>
    <name type="common">Malaysian cockle</name>
    <name type="synonym">Anadara granosa</name>
    <dbReference type="NCBI Taxonomy" id="220873"/>
    <lineage>
        <taxon>Eukaryota</taxon>
        <taxon>Metazoa</taxon>
        <taxon>Spiralia</taxon>
        <taxon>Lophotrochozoa</taxon>
        <taxon>Mollusca</taxon>
        <taxon>Bivalvia</taxon>
        <taxon>Autobranchia</taxon>
        <taxon>Pteriomorphia</taxon>
        <taxon>Arcoida</taxon>
        <taxon>Arcoidea</taxon>
        <taxon>Arcidae</taxon>
        <taxon>Tegillarca</taxon>
    </lineage>
</organism>
<feature type="transmembrane region" description="Helical" evidence="11">
    <location>
        <begin position="59"/>
        <end position="90"/>
    </location>
</feature>
<evidence type="ECO:0000256" key="4">
    <source>
        <dbReference type="ARBA" id="ARBA00023040"/>
    </source>
</evidence>
<dbReference type="PROSITE" id="PS00237">
    <property type="entry name" value="G_PROTEIN_RECEP_F1_1"/>
    <property type="match status" value="1"/>
</dbReference>
<sequence length="212" mass="23895">MLLHNNTTDYVQDVLLPKYWYNIIAFTLTGTGIFGTIENIIVVVLFCRVKSLRTSTNMFIISVALSDLLMCALSKPFAIASNLAGVWIFGDSGCKFYGFLVYFLGVTSMYTLCALSFDRCIVITKPFFATNITHTVAGIIIAGCWLLGMFWAILPLIGWNSYELEVPYTSCSVVWDSKEPLRFSYNITIFFTCFCIPVTVMGYSYTMIYLTN</sequence>
<dbReference type="SUPFAM" id="SSF81321">
    <property type="entry name" value="Family A G protein-coupled receptor-like"/>
    <property type="match status" value="1"/>
</dbReference>
<dbReference type="InterPro" id="IPR050125">
    <property type="entry name" value="GPCR_opsins"/>
</dbReference>
<evidence type="ECO:0000313" key="14">
    <source>
        <dbReference type="Proteomes" id="UP001217089"/>
    </source>
</evidence>
<feature type="transmembrane region" description="Helical" evidence="11">
    <location>
        <begin position="96"/>
        <end position="115"/>
    </location>
</feature>
<keyword evidence="14" id="KW-1185">Reference proteome</keyword>
<dbReference type="PRINTS" id="PR01244">
    <property type="entry name" value="PEROPSIN"/>
</dbReference>
<evidence type="ECO:0000256" key="8">
    <source>
        <dbReference type="ARBA" id="ARBA00023180"/>
    </source>
</evidence>
<feature type="domain" description="G-protein coupled receptors family 1 profile" evidence="12">
    <location>
        <begin position="38"/>
        <end position="212"/>
    </location>
</feature>
<dbReference type="Pfam" id="PF00001">
    <property type="entry name" value="7tm_1"/>
    <property type="match status" value="1"/>
</dbReference>
<keyword evidence="4 10" id="KW-0297">G-protein coupled receptor</keyword>
<comment type="similarity">
    <text evidence="10">Belongs to the G-protein coupled receptor 1 family.</text>
</comment>
<keyword evidence="3 11" id="KW-1133">Transmembrane helix</keyword>
<comment type="caution">
    <text evidence="13">The sequence shown here is derived from an EMBL/GenBank/DDBJ whole genome shotgun (WGS) entry which is preliminary data.</text>
</comment>
<dbReference type="Gene3D" id="1.20.1070.10">
    <property type="entry name" value="Rhodopsin 7-helix transmembrane proteins"/>
    <property type="match status" value="1"/>
</dbReference>
<evidence type="ECO:0000256" key="3">
    <source>
        <dbReference type="ARBA" id="ARBA00022989"/>
    </source>
</evidence>
<gene>
    <name evidence="13" type="ORF">KUTeg_004498</name>
</gene>
<keyword evidence="8" id="KW-0325">Glycoprotein</keyword>
<reference evidence="13 14" key="1">
    <citation type="submission" date="2022-12" db="EMBL/GenBank/DDBJ databases">
        <title>Chromosome-level genome of Tegillarca granosa.</title>
        <authorList>
            <person name="Kim J."/>
        </authorList>
    </citation>
    <scope>NUCLEOTIDE SEQUENCE [LARGE SCALE GENOMIC DNA]</scope>
    <source>
        <strain evidence="13">Teg-2019</strain>
        <tissue evidence="13">Adductor muscle</tissue>
    </source>
</reference>
<keyword evidence="9 10" id="KW-0807">Transducer</keyword>
<feature type="transmembrane region" description="Helical" evidence="11">
    <location>
        <begin position="20"/>
        <end position="47"/>
    </location>
</feature>
<dbReference type="PROSITE" id="PS50262">
    <property type="entry name" value="G_PROTEIN_RECEP_F1_2"/>
    <property type="match status" value="1"/>
</dbReference>
<dbReference type="InterPro" id="IPR000276">
    <property type="entry name" value="GPCR_Rhodpsn"/>
</dbReference>
<dbReference type="InterPro" id="IPR002962">
    <property type="entry name" value="Peropsin"/>
</dbReference>
<feature type="transmembrane region" description="Helical" evidence="11">
    <location>
        <begin position="187"/>
        <end position="210"/>
    </location>
</feature>
<dbReference type="PANTHER" id="PTHR24240">
    <property type="entry name" value="OPSIN"/>
    <property type="match status" value="1"/>
</dbReference>
<evidence type="ECO:0000259" key="12">
    <source>
        <dbReference type="PROSITE" id="PS50262"/>
    </source>
</evidence>
<evidence type="ECO:0000256" key="7">
    <source>
        <dbReference type="ARBA" id="ARBA00023170"/>
    </source>
</evidence>
<dbReference type="EMBL" id="JARBDR010000214">
    <property type="protein sequence ID" value="KAJ8319407.1"/>
    <property type="molecule type" value="Genomic_DNA"/>
</dbReference>
<evidence type="ECO:0000256" key="9">
    <source>
        <dbReference type="ARBA" id="ARBA00023224"/>
    </source>
</evidence>
<protein>
    <recommendedName>
        <fullName evidence="12">G-protein coupled receptors family 1 profile domain-containing protein</fullName>
    </recommendedName>
</protein>
<name>A0ABQ9FTT6_TEGGR</name>
<evidence type="ECO:0000256" key="6">
    <source>
        <dbReference type="ARBA" id="ARBA00023157"/>
    </source>
</evidence>
<keyword evidence="5 11" id="KW-0472">Membrane</keyword>
<keyword evidence="6" id="KW-1015">Disulfide bond</keyword>
<accession>A0ABQ9FTT6</accession>